<proteinExistence type="predicted"/>
<dbReference type="EMBL" id="BK059112">
    <property type="protein sequence ID" value="DAE31881.1"/>
    <property type="molecule type" value="Genomic_DNA"/>
</dbReference>
<evidence type="ECO:0000313" key="1">
    <source>
        <dbReference type="EMBL" id="DAE31881.1"/>
    </source>
</evidence>
<protein>
    <submittedName>
        <fullName evidence="1">Uncharacterized protein</fullName>
    </submittedName>
</protein>
<accession>A0A8S5RL98</accession>
<name>A0A8S5RL98_9VIRU</name>
<sequence length="189" mass="21912">MESLKIYGKQHPETGLDKKVKGWMFSEKIDVQDPVTGTLEKKHLKPFMVNQLSILIERGNLILSPWDAHIYKQLIDYRVEKITAAGVPVYNSDNEHFVDALGLAYLAFVEHFPELTKLVKKASYEAVYSFNNGHSLPLYEKRDLENPWSNEKKQYESADEAWEKVPLNDSFNRRTSRKSLGGMFKRTLF</sequence>
<reference evidence="1" key="1">
    <citation type="journal article" date="2021" name="Proc. Natl. Acad. Sci. U.S.A.">
        <title>A Catalog of Tens of Thousands of Viruses from Human Metagenomes Reveals Hidden Associations with Chronic Diseases.</title>
        <authorList>
            <person name="Tisza M.J."/>
            <person name="Buck C.B."/>
        </authorList>
    </citation>
    <scope>NUCLEOTIDE SEQUENCE</scope>
    <source>
        <strain evidence="1">CtEQ64</strain>
    </source>
</reference>
<organism evidence="1">
    <name type="scientific">virus sp. ctEQ64</name>
    <dbReference type="NCBI Taxonomy" id="2825809"/>
    <lineage>
        <taxon>Viruses</taxon>
    </lineage>
</organism>